<protein>
    <submittedName>
        <fullName evidence="2">Uncharacterized protein</fullName>
    </submittedName>
</protein>
<accession>A0A2R6NZU6</accession>
<feature type="region of interest" description="Disordered" evidence="1">
    <location>
        <begin position="56"/>
        <end position="90"/>
    </location>
</feature>
<proteinExistence type="predicted"/>
<feature type="region of interest" description="Disordered" evidence="1">
    <location>
        <begin position="1"/>
        <end position="42"/>
    </location>
</feature>
<evidence type="ECO:0000256" key="1">
    <source>
        <dbReference type="SAM" id="MobiDB-lite"/>
    </source>
</evidence>
<dbReference type="AlphaFoldDB" id="A0A2R6NZU6"/>
<dbReference type="EMBL" id="MLYV02000625">
    <property type="protein sequence ID" value="PSR81115.1"/>
    <property type="molecule type" value="Genomic_DNA"/>
</dbReference>
<organism evidence="2 3">
    <name type="scientific">Hermanssonia centrifuga</name>
    <dbReference type="NCBI Taxonomy" id="98765"/>
    <lineage>
        <taxon>Eukaryota</taxon>
        <taxon>Fungi</taxon>
        <taxon>Dikarya</taxon>
        <taxon>Basidiomycota</taxon>
        <taxon>Agaricomycotina</taxon>
        <taxon>Agaricomycetes</taxon>
        <taxon>Polyporales</taxon>
        <taxon>Meruliaceae</taxon>
        <taxon>Hermanssonia</taxon>
    </lineage>
</organism>
<sequence length="149" mass="16175">MHTPAHLPLRLQEPALPVPTQRPPSPETQIIPPGQNPAPLFNNLSDDELLALWTRVQPLLPHDPPRPHFTPPPPPPPPPPSSLPSNPMIADPSVIANARVAAASAGDSRVTPLPPIKPGFLATSFREFFHHLSQVCCTSTSHNLRITRL</sequence>
<feature type="compositionally biased region" description="Pro residues" evidence="1">
    <location>
        <begin position="67"/>
        <end position="82"/>
    </location>
</feature>
<reference evidence="2 3" key="1">
    <citation type="submission" date="2018-02" db="EMBL/GenBank/DDBJ databases">
        <title>Genome sequence of the basidiomycete white-rot fungus Phlebia centrifuga.</title>
        <authorList>
            <person name="Granchi Z."/>
            <person name="Peng M."/>
            <person name="de Vries R.P."/>
            <person name="Hilden K."/>
            <person name="Makela M.R."/>
            <person name="Grigoriev I."/>
            <person name="Riley R."/>
        </authorList>
    </citation>
    <scope>NUCLEOTIDE SEQUENCE [LARGE SCALE GENOMIC DNA]</scope>
    <source>
        <strain evidence="2 3">FBCC195</strain>
    </source>
</reference>
<comment type="caution">
    <text evidence="2">The sequence shown here is derived from an EMBL/GenBank/DDBJ whole genome shotgun (WGS) entry which is preliminary data.</text>
</comment>
<evidence type="ECO:0000313" key="2">
    <source>
        <dbReference type="EMBL" id="PSR81115.1"/>
    </source>
</evidence>
<dbReference type="Proteomes" id="UP000186601">
    <property type="component" value="Unassembled WGS sequence"/>
</dbReference>
<gene>
    <name evidence="2" type="ORF">PHLCEN_2v6450</name>
</gene>
<feature type="compositionally biased region" description="Pro residues" evidence="1">
    <location>
        <begin position="16"/>
        <end position="26"/>
    </location>
</feature>
<evidence type="ECO:0000313" key="3">
    <source>
        <dbReference type="Proteomes" id="UP000186601"/>
    </source>
</evidence>
<name>A0A2R6NZU6_9APHY</name>
<keyword evidence="3" id="KW-1185">Reference proteome</keyword>